<evidence type="ECO:0000256" key="5">
    <source>
        <dbReference type="ARBA" id="ARBA00022692"/>
    </source>
</evidence>
<dbReference type="Gene3D" id="3.90.1480.20">
    <property type="entry name" value="Glycosyl transferase family 29"/>
    <property type="match status" value="1"/>
</dbReference>
<keyword evidence="5" id="KW-0812">Transmembrane</keyword>
<evidence type="ECO:0000256" key="6">
    <source>
        <dbReference type="ARBA" id="ARBA00022989"/>
    </source>
</evidence>
<accession>A0A7H1MYE3</accession>
<organism evidence="9 10">
    <name type="scientific">Defluviicoccus vanus</name>
    <dbReference type="NCBI Taxonomy" id="111831"/>
    <lineage>
        <taxon>Bacteria</taxon>
        <taxon>Pseudomonadati</taxon>
        <taxon>Pseudomonadota</taxon>
        <taxon>Alphaproteobacteria</taxon>
        <taxon>Rhodospirillales</taxon>
        <taxon>Rhodospirillaceae</taxon>
        <taxon>Defluviicoccus</taxon>
    </lineage>
</organism>
<keyword evidence="4 9" id="KW-0808">Transferase</keyword>
<evidence type="ECO:0000313" key="9">
    <source>
        <dbReference type="EMBL" id="QNT68479.1"/>
    </source>
</evidence>
<dbReference type="Proteomes" id="UP000516369">
    <property type="component" value="Chromosome"/>
</dbReference>
<keyword evidence="3" id="KW-0328">Glycosyltransferase</keyword>
<dbReference type="KEGG" id="dvn:HQ394_02765"/>
<keyword evidence="6" id="KW-1133">Transmembrane helix</keyword>
<keyword evidence="7" id="KW-0472">Membrane</keyword>
<reference evidence="9 10" key="1">
    <citation type="submission" date="2020-05" db="EMBL/GenBank/DDBJ databases">
        <title>Complete closed genome sequence of Defluviicoccus vanus.</title>
        <authorList>
            <person name="Bessarab I."/>
            <person name="Arumugam K."/>
            <person name="Maszenan A.M."/>
            <person name="Seviour R.J."/>
            <person name="Williams R.B."/>
        </authorList>
    </citation>
    <scope>NUCLEOTIDE SEQUENCE [LARGE SCALE GENOMIC DNA]</scope>
    <source>
        <strain evidence="9 10">Ben 114</strain>
    </source>
</reference>
<dbReference type="AlphaFoldDB" id="A0A7H1MYE3"/>
<evidence type="ECO:0000256" key="7">
    <source>
        <dbReference type="ARBA" id="ARBA00023136"/>
    </source>
</evidence>
<evidence type="ECO:0000256" key="4">
    <source>
        <dbReference type="ARBA" id="ARBA00022679"/>
    </source>
</evidence>
<evidence type="ECO:0000256" key="1">
    <source>
        <dbReference type="ARBA" id="ARBA00004167"/>
    </source>
</evidence>
<proteinExistence type="predicted"/>
<evidence type="ECO:0000256" key="2">
    <source>
        <dbReference type="ARBA" id="ARBA00004308"/>
    </source>
</evidence>
<dbReference type="GO" id="GO:0012505">
    <property type="term" value="C:endomembrane system"/>
    <property type="evidence" value="ECO:0007669"/>
    <property type="project" value="UniProtKB-SubCell"/>
</dbReference>
<keyword evidence="10" id="KW-1185">Reference proteome</keyword>
<dbReference type="InterPro" id="IPR001675">
    <property type="entry name" value="Glyco_trans_29"/>
</dbReference>
<dbReference type="GO" id="GO:0016020">
    <property type="term" value="C:membrane"/>
    <property type="evidence" value="ECO:0007669"/>
    <property type="project" value="UniProtKB-SubCell"/>
</dbReference>
<sequence length="276" mass="30702">MSASSPRFDQFDLRQMFASVRSLAVVGNAATILDYDNGALIDSYDMVVRFNRAQVTDVEHRIGRRTDLLVANETNSLALAPSPADTLAPRCVLSFVLRGPDFDITPFRTWVGDHTPCLCLVPPDIIGFPQQGRTRLLSHGTYAIYLLTQILQLERLFVTGFTMFGTAPGGAQKYYGPADRKAGTYHDLDQEPKLFCAILAAFPGELRVTAEVDALLQRHGVHTQARLGSADGTPAQRLTVYEQLQVGLSRRLLRWGTRLRHAVEKSNQTAFRNIKR</sequence>
<evidence type="ECO:0000313" key="10">
    <source>
        <dbReference type="Proteomes" id="UP000516369"/>
    </source>
</evidence>
<dbReference type="InterPro" id="IPR038578">
    <property type="entry name" value="GT29-like_sf"/>
</dbReference>
<evidence type="ECO:0000256" key="3">
    <source>
        <dbReference type="ARBA" id="ARBA00022676"/>
    </source>
</evidence>
<keyword evidence="8" id="KW-0325">Glycoprotein</keyword>
<gene>
    <name evidence="9" type="ORF">HQ394_02765</name>
</gene>
<dbReference type="Pfam" id="PF00777">
    <property type="entry name" value="Glyco_transf_29"/>
    <property type="match status" value="1"/>
</dbReference>
<dbReference type="GO" id="GO:0008373">
    <property type="term" value="F:sialyltransferase activity"/>
    <property type="evidence" value="ECO:0007669"/>
    <property type="project" value="InterPro"/>
</dbReference>
<evidence type="ECO:0000256" key="8">
    <source>
        <dbReference type="ARBA" id="ARBA00023180"/>
    </source>
</evidence>
<protein>
    <submittedName>
        <fullName evidence="9">Glycosyltransferase family 29 protein</fullName>
    </submittedName>
</protein>
<name>A0A7H1MYE3_9PROT</name>
<comment type="subcellular location">
    <subcellularLocation>
        <location evidence="2">Endomembrane system</location>
    </subcellularLocation>
    <subcellularLocation>
        <location evidence="1">Membrane</location>
        <topology evidence="1">Single-pass membrane protein</topology>
    </subcellularLocation>
</comment>
<dbReference type="EMBL" id="CP053923">
    <property type="protein sequence ID" value="QNT68479.1"/>
    <property type="molecule type" value="Genomic_DNA"/>
</dbReference>